<dbReference type="AlphaFoldDB" id="A0A072VMW9"/>
<dbReference type="EMBL" id="CM001217">
    <property type="protein sequence ID" value="KEH42961.1"/>
    <property type="molecule type" value="Genomic_DNA"/>
</dbReference>
<feature type="region of interest" description="Disordered" evidence="1">
    <location>
        <begin position="291"/>
        <end position="365"/>
    </location>
</feature>
<keyword evidence="5" id="KW-1185">Reference proteome</keyword>
<accession>A0A072VMW9</accession>
<proteinExistence type="predicted"/>
<dbReference type="PANTHER" id="PTHR37198">
    <property type="entry name" value="NUCLEOLIN"/>
    <property type="match status" value="1"/>
</dbReference>
<evidence type="ECO:0000313" key="4">
    <source>
        <dbReference type="EnsemblPlants" id="KEH42961"/>
    </source>
</evidence>
<evidence type="ECO:0000256" key="1">
    <source>
        <dbReference type="SAM" id="MobiDB-lite"/>
    </source>
</evidence>
<feature type="compositionally biased region" description="Polar residues" evidence="1">
    <location>
        <begin position="165"/>
        <end position="178"/>
    </location>
</feature>
<dbReference type="HOGENOM" id="CLU_455204_0_0_1"/>
<reference evidence="4" key="3">
    <citation type="submission" date="2015-04" db="UniProtKB">
        <authorList>
            <consortium name="EnsemblPlants"/>
        </authorList>
    </citation>
    <scope>IDENTIFICATION</scope>
    <source>
        <strain evidence="4">cv. Jemalong A17</strain>
    </source>
</reference>
<sequence length="600" mass="67018">MDLEEAEDEERDTMITSTSQHWFEPNTNNGSKVNYVFKKGLNMGKKILVFGFVATSVPIVLPGFVVASAIGLVVSMPCALFLVSHSCTQNLMSKLLPQPSPTYQGQGPLLLEDVRFKQDSDITDLNEEDEAKRDNEMVDVSEESVILDNDYGQRAVNEEFEPELSHSSDANDVIQYNGSEKDSTDYFSEEEPSPHKLDDEKPMSGGTIMEGFDESEEFKEPFEFGVTNVVLEECGDEVEEGDIEEEAMHKETKGLLEKIRDEGRNDMRGEYAKGVSSGTSESHQDIGSVVENVEAEQEDKHDLWTEGEMRSQEDSKVCEDTVQSRNDDDKGNVCNEVELGESARGNLELEVDGSNDSQQPVTETSELIDGRSFQDEPIGDLRIEMQVINILSAEDSPEVTDDKIHTDENVEEELEPIILQKGELDDISDLVNQEMQLHGYNKIMDSLDADATEIADESELHLCDENRIDPGAYSYTIDLQEESSSVTVDMHTDSMEVLVSSIELESRSSECSAEKNIVCPSEEVSFNEENIWKQIHVIRTIIGYEGTIQASCADELKALYIFTGVEPPTFVKENPFDLVEINEKLHFLMSIVGVKTTNGP</sequence>
<dbReference type="OrthoDB" id="1933309at2759"/>
<feature type="compositionally biased region" description="Polar residues" evidence="1">
    <location>
        <begin position="354"/>
        <end position="365"/>
    </location>
</feature>
<protein>
    <submittedName>
        <fullName evidence="3">Transmembrane protein, putative</fullName>
    </submittedName>
</protein>
<gene>
    <name evidence="4" type="primary">25484609</name>
    <name evidence="3" type="ordered locus">MTR_1g078420</name>
</gene>
<evidence type="ECO:0000256" key="2">
    <source>
        <dbReference type="SAM" id="Phobius"/>
    </source>
</evidence>
<feature type="compositionally biased region" description="Basic and acidic residues" evidence="1">
    <location>
        <begin position="298"/>
        <end position="319"/>
    </location>
</feature>
<keyword evidence="2" id="KW-1133">Transmembrane helix</keyword>
<reference evidence="3 5" key="1">
    <citation type="journal article" date="2011" name="Nature">
        <title>The Medicago genome provides insight into the evolution of rhizobial symbioses.</title>
        <authorList>
            <person name="Young N.D."/>
            <person name="Debelle F."/>
            <person name="Oldroyd G.E."/>
            <person name="Geurts R."/>
            <person name="Cannon S.B."/>
            <person name="Udvardi M.K."/>
            <person name="Benedito V.A."/>
            <person name="Mayer K.F."/>
            <person name="Gouzy J."/>
            <person name="Schoof H."/>
            <person name="Van de Peer Y."/>
            <person name="Proost S."/>
            <person name="Cook D.R."/>
            <person name="Meyers B.C."/>
            <person name="Spannagl M."/>
            <person name="Cheung F."/>
            <person name="De Mita S."/>
            <person name="Krishnakumar V."/>
            <person name="Gundlach H."/>
            <person name="Zhou S."/>
            <person name="Mudge J."/>
            <person name="Bharti A.K."/>
            <person name="Murray J.D."/>
            <person name="Naoumkina M.A."/>
            <person name="Rosen B."/>
            <person name="Silverstein K.A."/>
            <person name="Tang H."/>
            <person name="Rombauts S."/>
            <person name="Zhao P.X."/>
            <person name="Zhou P."/>
            <person name="Barbe V."/>
            <person name="Bardou P."/>
            <person name="Bechner M."/>
            <person name="Bellec A."/>
            <person name="Berger A."/>
            <person name="Berges H."/>
            <person name="Bidwell S."/>
            <person name="Bisseling T."/>
            <person name="Choisne N."/>
            <person name="Couloux A."/>
            <person name="Denny R."/>
            <person name="Deshpande S."/>
            <person name="Dai X."/>
            <person name="Doyle J.J."/>
            <person name="Dudez A.M."/>
            <person name="Farmer A.D."/>
            <person name="Fouteau S."/>
            <person name="Franken C."/>
            <person name="Gibelin C."/>
            <person name="Gish J."/>
            <person name="Goldstein S."/>
            <person name="Gonzalez A.J."/>
            <person name="Green P.J."/>
            <person name="Hallab A."/>
            <person name="Hartog M."/>
            <person name="Hua A."/>
            <person name="Humphray S.J."/>
            <person name="Jeong D.H."/>
            <person name="Jing Y."/>
            <person name="Jocker A."/>
            <person name="Kenton S.M."/>
            <person name="Kim D.J."/>
            <person name="Klee K."/>
            <person name="Lai H."/>
            <person name="Lang C."/>
            <person name="Lin S."/>
            <person name="Macmil S.L."/>
            <person name="Magdelenat G."/>
            <person name="Matthews L."/>
            <person name="McCorrison J."/>
            <person name="Monaghan E.L."/>
            <person name="Mun J.H."/>
            <person name="Najar F.Z."/>
            <person name="Nicholson C."/>
            <person name="Noirot C."/>
            <person name="O'Bleness M."/>
            <person name="Paule C.R."/>
            <person name="Poulain J."/>
            <person name="Prion F."/>
            <person name="Qin B."/>
            <person name="Qu C."/>
            <person name="Retzel E.F."/>
            <person name="Riddle C."/>
            <person name="Sallet E."/>
            <person name="Samain S."/>
            <person name="Samson N."/>
            <person name="Sanders I."/>
            <person name="Saurat O."/>
            <person name="Scarpelli C."/>
            <person name="Schiex T."/>
            <person name="Segurens B."/>
            <person name="Severin A.J."/>
            <person name="Sherrier D.J."/>
            <person name="Shi R."/>
            <person name="Sims S."/>
            <person name="Singer S.R."/>
            <person name="Sinharoy S."/>
            <person name="Sterck L."/>
            <person name="Viollet A."/>
            <person name="Wang B.B."/>
            <person name="Wang K."/>
            <person name="Wang M."/>
            <person name="Wang X."/>
            <person name="Warfsmann J."/>
            <person name="Weissenbach J."/>
            <person name="White D.D."/>
            <person name="White J.D."/>
            <person name="Wiley G.B."/>
            <person name="Wincker P."/>
            <person name="Xing Y."/>
            <person name="Yang L."/>
            <person name="Yao Z."/>
            <person name="Ying F."/>
            <person name="Zhai J."/>
            <person name="Zhou L."/>
            <person name="Zuber A."/>
            <person name="Denarie J."/>
            <person name="Dixon R.A."/>
            <person name="May G.D."/>
            <person name="Schwartz D.C."/>
            <person name="Rogers J."/>
            <person name="Quetier F."/>
            <person name="Town C.D."/>
            <person name="Roe B.A."/>
        </authorList>
    </citation>
    <scope>NUCLEOTIDE SEQUENCE [LARGE SCALE GENOMIC DNA]</scope>
    <source>
        <strain evidence="3">A17</strain>
        <strain evidence="4 5">cv. Jemalong A17</strain>
    </source>
</reference>
<feature type="compositionally biased region" description="Basic and acidic residues" evidence="1">
    <location>
        <begin position="192"/>
        <end position="202"/>
    </location>
</feature>
<keyword evidence="2" id="KW-0472">Membrane</keyword>
<feature type="transmembrane region" description="Helical" evidence="2">
    <location>
        <begin position="47"/>
        <end position="74"/>
    </location>
</feature>
<feature type="region of interest" description="Disordered" evidence="1">
    <location>
        <begin position="160"/>
        <end position="204"/>
    </location>
</feature>
<dbReference type="Proteomes" id="UP000002051">
    <property type="component" value="Unassembled WGS sequence"/>
</dbReference>
<dbReference type="PANTHER" id="PTHR37198:SF1">
    <property type="entry name" value="NUCLEOLIN"/>
    <property type="match status" value="1"/>
</dbReference>
<organism evidence="3 5">
    <name type="scientific">Medicago truncatula</name>
    <name type="common">Barrel medic</name>
    <name type="synonym">Medicago tribuloides</name>
    <dbReference type="NCBI Taxonomy" id="3880"/>
    <lineage>
        <taxon>Eukaryota</taxon>
        <taxon>Viridiplantae</taxon>
        <taxon>Streptophyta</taxon>
        <taxon>Embryophyta</taxon>
        <taxon>Tracheophyta</taxon>
        <taxon>Spermatophyta</taxon>
        <taxon>Magnoliopsida</taxon>
        <taxon>eudicotyledons</taxon>
        <taxon>Gunneridae</taxon>
        <taxon>Pentapetalae</taxon>
        <taxon>rosids</taxon>
        <taxon>fabids</taxon>
        <taxon>Fabales</taxon>
        <taxon>Fabaceae</taxon>
        <taxon>Papilionoideae</taxon>
        <taxon>50 kb inversion clade</taxon>
        <taxon>NPAAA clade</taxon>
        <taxon>Hologalegina</taxon>
        <taxon>IRL clade</taxon>
        <taxon>Trifolieae</taxon>
        <taxon>Medicago</taxon>
    </lineage>
</organism>
<dbReference type="EnsemblPlants" id="KEH42961">
    <property type="protein sequence ID" value="KEH42961"/>
    <property type="gene ID" value="MTR_1g078420"/>
</dbReference>
<evidence type="ECO:0000313" key="5">
    <source>
        <dbReference type="Proteomes" id="UP000002051"/>
    </source>
</evidence>
<name>A0A072VMW9_MEDTR</name>
<evidence type="ECO:0000313" key="3">
    <source>
        <dbReference type="EMBL" id="KEH42961.1"/>
    </source>
</evidence>
<reference evidence="3 5" key="2">
    <citation type="journal article" date="2014" name="BMC Genomics">
        <title>An improved genome release (version Mt4.0) for the model legume Medicago truncatula.</title>
        <authorList>
            <person name="Tang H."/>
            <person name="Krishnakumar V."/>
            <person name="Bidwell S."/>
            <person name="Rosen B."/>
            <person name="Chan A."/>
            <person name="Zhou S."/>
            <person name="Gentzbittel L."/>
            <person name="Childs K.L."/>
            <person name="Yandell M."/>
            <person name="Gundlach H."/>
            <person name="Mayer K.F."/>
            <person name="Schwartz D.C."/>
            <person name="Town C.D."/>
        </authorList>
    </citation>
    <scope>GENOME REANNOTATION</scope>
    <source>
        <strain evidence="3">A17</strain>
        <strain evidence="4 5">cv. Jemalong A17</strain>
    </source>
</reference>
<keyword evidence="2 3" id="KW-0812">Transmembrane</keyword>